<proteinExistence type="predicted"/>
<organism evidence="1">
    <name type="scientific">candidate division CPR1 bacterium ADurb.Bin160</name>
    <dbReference type="NCBI Taxonomy" id="1852826"/>
    <lineage>
        <taxon>Bacteria</taxon>
        <taxon>candidate division CPR1</taxon>
    </lineage>
</organism>
<reference evidence="1" key="1">
    <citation type="submission" date="2017-02" db="EMBL/GenBank/DDBJ databases">
        <title>Delving into the versatile metabolic prowess of the omnipresent phylum Bacteroidetes.</title>
        <authorList>
            <person name="Nobu M.K."/>
            <person name="Mei R."/>
            <person name="Narihiro T."/>
            <person name="Kuroda K."/>
            <person name="Liu W.-T."/>
        </authorList>
    </citation>
    <scope>NUCLEOTIDE SEQUENCE</scope>
    <source>
        <strain evidence="1">ADurb.Bin160</strain>
    </source>
</reference>
<dbReference type="AlphaFoldDB" id="A0A1V5ZM15"/>
<gene>
    <name evidence="1" type="ORF">BWY04_00967</name>
</gene>
<evidence type="ECO:0000313" key="1">
    <source>
        <dbReference type="EMBL" id="OQB41219.1"/>
    </source>
</evidence>
<name>A0A1V5ZM15_9BACT</name>
<sequence>MTKNFRILFTWRIKSLPFIISHIDHIFIDDDSVVSNITKLNTPGSDHR</sequence>
<comment type="caution">
    <text evidence="1">The sequence shown here is derived from an EMBL/GenBank/DDBJ whole genome shotgun (WGS) entry which is preliminary data.</text>
</comment>
<accession>A0A1V5ZM15</accession>
<dbReference type="Proteomes" id="UP000485621">
    <property type="component" value="Unassembled WGS sequence"/>
</dbReference>
<protein>
    <submittedName>
        <fullName evidence="1">Uncharacterized protein</fullName>
    </submittedName>
</protein>
<dbReference type="EMBL" id="MWDB01000021">
    <property type="protein sequence ID" value="OQB41219.1"/>
    <property type="molecule type" value="Genomic_DNA"/>
</dbReference>